<evidence type="ECO:0000259" key="3">
    <source>
        <dbReference type="PROSITE" id="PS50975"/>
    </source>
</evidence>
<dbReference type="Pfam" id="PF13380">
    <property type="entry name" value="CoA_binding_2"/>
    <property type="match status" value="1"/>
</dbReference>
<dbReference type="Gene3D" id="3.30.470.20">
    <property type="entry name" value="ATP-grasp fold, B domain"/>
    <property type="match status" value="1"/>
</dbReference>
<dbReference type="OrthoDB" id="9807426at2"/>
<organism evidence="4 5">
    <name type="scientific">Hwanghaeella grinnelliae</name>
    <dbReference type="NCBI Taxonomy" id="2500179"/>
    <lineage>
        <taxon>Bacteria</taxon>
        <taxon>Pseudomonadati</taxon>
        <taxon>Pseudomonadota</taxon>
        <taxon>Alphaproteobacteria</taxon>
        <taxon>Rhodospirillales</taxon>
        <taxon>Rhodospirillaceae</taxon>
        <taxon>Hwanghaeella</taxon>
    </lineage>
</organism>
<dbReference type="InterPro" id="IPR016102">
    <property type="entry name" value="Succinyl-CoA_synth-like"/>
</dbReference>
<dbReference type="Proteomes" id="UP000287447">
    <property type="component" value="Unassembled WGS sequence"/>
</dbReference>
<dbReference type="Gene3D" id="3.40.50.720">
    <property type="entry name" value="NAD(P)-binding Rossmann-like Domain"/>
    <property type="match status" value="1"/>
</dbReference>
<keyword evidence="2" id="KW-0067">ATP-binding</keyword>
<dbReference type="SUPFAM" id="SSF51735">
    <property type="entry name" value="NAD(P)-binding Rossmann-fold domains"/>
    <property type="match status" value="1"/>
</dbReference>
<dbReference type="PROSITE" id="PS50975">
    <property type="entry name" value="ATP_GRASP"/>
    <property type="match status" value="1"/>
</dbReference>
<dbReference type="GO" id="GO:0006099">
    <property type="term" value="P:tricarboxylic acid cycle"/>
    <property type="evidence" value="ECO:0007669"/>
    <property type="project" value="UniProtKB-KW"/>
</dbReference>
<dbReference type="InterPro" id="IPR036291">
    <property type="entry name" value="NAD(P)-bd_dom_sf"/>
</dbReference>
<evidence type="ECO:0000313" key="4">
    <source>
        <dbReference type="EMBL" id="RVU39536.1"/>
    </source>
</evidence>
<evidence type="ECO:0000256" key="2">
    <source>
        <dbReference type="PROSITE-ProRule" id="PRU00409"/>
    </source>
</evidence>
<dbReference type="GO" id="GO:0046872">
    <property type="term" value="F:metal ion binding"/>
    <property type="evidence" value="ECO:0007669"/>
    <property type="project" value="InterPro"/>
</dbReference>
<dbReference type="AlphaFoldDB" id="A0A437QYH1"/>
<keyword evidence="1" id="KW-0816">Tricarboxylic acid cycle</keyword>
<dbReference type="RefSeq" id="WP_127764907.1">
    <property type="nucleotide sequence ID" value="NZ_SADE01000001.1"/>
</dbReference>
<dbReference type="InterPro" id="IPR011761">
    <property type="entry name" value="ATP-grasp"/>
</dbReference>
<dbReference type="EMBL" id="SADE01000001">
    <property type="protein sequence ID" value="RVU39536.1"/>
    <property type="molecule type" value="Genomic_DNA"/>
</dbReference>
<dbReference type="PANTHER" id="PTHR42793">
    <property type="entry name" value="COA BINDING DOMAIN CONTAINING PROTEIN"/>
    <property type="match status" value="1"/>
</dbReference>
<reference evidence="5" key="1">
    <citation type="submission" date="2019-01" db="EMBL/GenBank/DDBJ databases">
        <title>Gri0909 isolated from a small marine red alga.</title>
        <authorList>
            <person name="Kim J."/>
            <person name="Jeong S.E."/>
            <person name="Jeon C.O."/>
        </authorList>
    </citation>
    <scope>NUCLEOTIDE SEQUENCE [LARGE SCALE GENOMIC DNA]</scope>
    <source>
        <strain evidence="5">Gri0909</strain>
    </source>
</reference>
<dbReference type="SUPFAM" id="SSF52210">
    <property type="entry name" value="Succinyl-CoA synthetase domains"/>
    <property type="match status" value="2"/>
</dbReference>
<dbReference type="SMART" id="SM00881">
    <property type="entry name" value="CoA_binding"/>
    <property type="match status" value="1"/>
</dbReference>
<dbReference type="InterPro" id="IPR013815">
    <property type="entry name" value="ATP_grasp_subdomain_1"/>
</dbReference>
<name>A0A437QYH1_9PROT</name>
<sequence>MDGHLDPAASGGDAEQERAGKIDGLRRLLRPRSVAVIGGYEAATVVEQSLKIGFDGEIWPVNPRRADMSGIPCFATVEDLPGAPDAAFVAIPPDATVDVVERLSALGTGGTVCYASGFKEVGGLGIKRQDDLLAAAGAMPFVGPNCYGALNYLDGAALWPDQHGGVRVERGAAIVAQSGNISISLTMQQRTVPLAYVISVGNKADLGFDAYIDALALDERVTCIGLIAESIDDIAAFARAAARAKQAGKPIVVLKAGRSDKGAQATMSHTSSLAGSDALYQTLFDAIGIARVDDLSTLLETLKLLSVVPPLSGNRIASMSCSGGEASLMADLGEDMGLTYPDFSQAVHDRLYDVLGDKVAIANPLDYHTYIWEDRQAMTDCFGAALSADVDMGVLVIDFPHPAKCDTSGWEPAIDAYIDAARISGRPAAVLASISENMTPEAAARFLEAGVVPLQGLREGLGAIAAAARAGKQSDWLPSPVGPDPVGEAVVLDEWRSKQLARRYGLRTPEGSLVTSATEAVAAAEALGFPVVAKAVSATLAHKTEAGAVKLNLGDGDAVAAAAEHLFTLADRVMVEKMVAGSVAELLIGVNRDPQFGPHLVVGAGGELVELLNDAAIILLPATRERIEEALNSLRCAPLLRGYRGRRMADWEAVVSAVESVGAMVTDLGDRILEVDINPLMVLPQDEEGGHGAVAADALIRWVEE</sequence>
<accession>A0A437QYH1</accession>
<feature type="domain" description="ATP-grasp" evidence="3">
    <location>
        <begin position="498"/>
        <end position="704"/>
    </location>
</feature>
<dbReference type="InterPro" id="IPR032875">
    <property type="entry name" value="Succ_CoA_lig_flav_dom"/>
</dbReference>
<dbReference type="PANTHER" id="PTHR42793:SF4">
    <property type="entry name" value="BLL6376 PROTEIN"/>
    <property type="match status" value="1"/>
</dbReference>
<comment type="caution">
    <text evidence="4">The sequence shown here is derived from an EMBL/GenBank/DDBJ whole genome shotgun (WGS) entry which is preliminary data.</text>
</comment>
<dbReference type="GO" id="GO:0005524">
    <property type="term" value="F:ATP binding"/>
    <property type="evidence" value="ECO:0007669"/>
    <property type="project" value="UniProtKB-UniRule"/>
</dbReference>
<dbReference type="InterPro" id="IPR003781">
    <property type="entry name" value="CoA-bd"/>
</dbReference>
<dbReference type="Pfam" id="PF13607">
    <property type="entry name" value="Succ_CoA_lig"/>
    <property type="match status" value="1"/>
</dbReference>
<keyword evidence="2" id="KW-0547">Nucleotide-binding</keyword>
<proteinExistence type="predicted"/>
<protein>
    <submittedName>
        <fullName evidence="4">CoA-binding protein</fullName>
    </submittedName>
</protein>
<gene>
    <name evidence="4" type="ORF">EOI86_09995</name>
</gene>
<evidence type="ECO:0000256" key="1">
    <source>
        <dbReference type="ARBA" id="ARBA00022532"/>
    </source>
</evidence>
<evidence type="ECO:0000313" key="5">
    <source>
        <dbReference type="Proteomes" id="UP000287447"/>
    </source>
</evidence>
<keyword evidence="5" id="KW-1185">Reference proteome</keyword>
<dbReference type="SUPFAM" id="SSF56059">
    <property type="entry name" value="Glutathione synthetase ATP-binding domain-like"/>
    <property type="match status" value="1"/>
</dbReference>
<dbReference type="Pfam" id="PF13549">
    <property type="entry name" value="ATP-grasp_5"/>
    <property type="match status" value="1"/>
</dbReference>
<dbReference type="Gene3D" id="3.30.1490.20">
    <property type="entry name" value="ATP-grasp fold, A domain"/>
    <property type="match status" value="1"/>
</dbReference>
<dbReference type="Gene3D" id="3.40.50.261">
    <property type="entry name" value="Succinyl-CoA synthetase domains"/>
    <property type="match status" value="2"/>
</dbReference>